<accession>A0A7X1E3Z9</accession>
<keyword evidence="1" id="KW-0732">Signal</keyword>
<dbReference type="SUPFAM" id="SSF51445">
    <property type="entry name" value="(Trans)glycosidases"/>
    <property type="match status" value="1"/>
</dbReference>
<dbReference type="EMBL" id="JACHVA010000053">
    <property type="protein sequence ID" value="MBC2601504.1"/>
    <property type="molecule type" value="Genomic_DNA"/>
</dbReference>
<feature type="chain" id="PRO_5031530308" description="Glycoside hydrolase family 5 domain-containing protein" evidence="1">
    <location>
        <begin position="25"/>
        <end position="1127"/>
    </location>
</feature>
<proteinExistence type="predicted"/>
<comment type="caution">
    <text evidence="2">The sequence shown here is derived from an EMBL/GenBank/DDBJ whole genome shotgun (WGS) entry which is preliminary data.</text>
</comment>
<dbReference type="Proteomes" id="UP000525652">
    <property type="component" value="Unassembled WGS sequence"/>
</dbReference>
<protein>
    <recommendedName>
        <fullName evidence="4">Glycoside hydrolase family 5 domain-containing protein</fullName>
    </recommendedName>
</protein>
<evidence type="ECO:0000313" key="3">
    <source>
        <dbReference type="Proteomes" id="UP000525652"/>
    </source>
</evidence>
<name>A0A7X1E3Z9_9BACT</name>
<evidence type="ECO:0000256" key="1">
    <source>
        <dbReference type="SAM" id="SignalP"/>
    </source>
</evidence>
<keyword evidence="3" id="KW-1185">Reference proteome</keyword>
<gene>
    <name evidence="2" type="ORF">H5P30_06905</name>
</gene>
<dbReference type="AlphaFoldDB" id="A0A7X1E3Z9"/>
<dbReference type="Gene3D" id="3.20.20.80">
    <property type="entry name" value="Glycosidases"/>
    <property type="match status" value="1"/>
</dbReference>
<evidence type="ECO:0008006" key="4">
    <source>
        <dbReference type="Google" id="ProtNLM"/>
    </source>
</evidence>
<reference evidence="2 3" key="1">
    <citation type="submission" date="2020-07" db="EMBL/GenBank/DDBJ databases">
        <authorList>
            <person name="Feng X."/>
        </authorList>
    </citation>
    <scope>NUCLEOTIDE SEQUENCE [LARGE SCALE GENOMIC DNA]</scope>
    <source>
        <strain evidence="2 3">JCM14086</strain>
    </source>
</reference>
<sequence length="1127" mass="125893">MFHKINRFCLIAVLCSWGAALLPAGVKAPEFDIPSFTLAQNGVIALDGISIGVGHYDLDWNHVWQNNLEADPDSLVWEESQKAFVIKGSLVTKGGGEPLLVEEKVWPVGSRDFDASYTVSHSDGLPTNDLSLRVYLPLPVAAGRLVRIDGKGYELPAEYDESALFYIKEGMHVVELPTQKGTLVIEGKFGVIGTDQKPSKFRRYSVRLNFFNEEDALKSASISVKVRYVPFRSEPVDMRAAVNRALVDEVASDGKGGWTDQGPENDLSPLEPGEVTASNVVFEVIDAEQNQDRAALVFANEQQPDLPSSALVSVPGNPIWRNLYLLHAAAWTAPSGTLNGEIVIRYLDGSETRHKIKSGDDVGNWWAPVSYANSVVAWVGENESKRVGLFVSRFPLDEKPIDTISLVSTGASMWMIVGMSGSPDDIPIGEIKIPLELKAGNDWGAYEHELEIEKGSVFDFSDSLDAPAGKFGYVVPTEEGHLAFEDRPNERVRFWGINLCFTANFLTHEESDKLANRIARSGYNVVRLHHFDAHLSAKQEDSSILDPVRLDEIDYLVAALKKRGIYVNIDLYSTRRFSEEELVSFGIDPSISQSRTREPYKALVAISEEAFQSWASYADNLLLHRNPYTGLTWAEEPAIISMCPINEVVIERILPYNNAVREQFEMRFEDWLQTPEGIATVDPDAGEGERDAAFRQWIYETEGKMNVRLENYLRSIGVKSMLTGTNHMNVQGLTFLREDYDIVDNHHYWDHPQFPKTRWRLPYAFHQKSVLSEEVRTPRYLMATRVPGIPFSVSEVNFVRPNQFRAEGGVLMPAYASLQDWDAIYNFEYAMNQRHAIDGGVDSVFSLSNDPIGLLADRISAVLFRREYIASAPGLITYAVQPEEAFSETRKEFSNDFTRLGLVTRIGSLPGSPQEVLEQTESLAVVTGMGDEKPPVYLSNPNLDQELQQGGVLPEGSISPRGEFKSETDQIRLDTKKLTASVIAPKCELFVLPARTRSEGEIVSVVNGDAFATISLIAVDDEELAESRRLLLMHLTDGLPTGMRFEDEDRTVLTDWGRLPYLIHQGATEVLLRLPANVDYSVWAVDATGRRTHEIPMNRTSEGWRITLKTVTSEGVQLAYEIVRNEG</sequence>
<feature type="signal peptide" evidence="1">
    <location>
        <begin position="1"/>
        <end position="24"/>
    </location>
</feature>
<organism evidence="2 3">
    <name type="scientific">Puniceicoccus vermicola</name>
    <dbReference type="NCBI Taxonomy" id="388746"/>
    <lineage>
        <taxon>Bacteria</taxon>
        <taxon>Pseudomonadati</taxon>
        <taxon>Verrucomicrobiota</taxon>
        <taxon>Opitutia</taxon>
        <taxon>Puniceicoccales</taxon>
        <taxon>Puniceicoccaceae</taxon>
        <taxon>Puniceicoccus</taxon>
    </lineage>
</organism>
<evidence type="ECO:0000313" key="2">
    <source>
        <dbReference type="EMBL" id="MBC2601504.1"/>
    </source>
</evidence>
<dbReference type="InterPro" id="IPR017853">
    <property type="entry name" value="GH"/>
</dbReference>
<dbReference type="RefSeq" id="WP_185692215.1">
    <property type="nucleotide sequence ID" value="NZ_JACHVA010000053.1"/>
</dbReference>